<comment type="caution">
    <text evidence="2">The sequence shown here is derived from an EMBL/GenBank/DDBJ whole genome shotgun (WGS) entry which is preliminary data.</text>
</comment>
<protein>
    <submittedName>
        <fullName evidence="2">Helix-turn-helix domain-containing protein</fullName>
    </submittedName>
</protein>
<feature type="domain" description="Transposase IS30-like HTH" evidence="1">
    <location>
        <begin position="5"/>
        <end position="46"/>
    </location>
</feature>
<gene>
    <name evidence="2" type="ORF">L2764_12835</name>
</gene>
<feature type="non-terminal residue" evidence="2">
    <location>
        <position position="57"/>
    </location>
</feature>
<keyword evidence="3" id="KW-1185">Reference proteome</keyword>
<dbReference type="Gene3D" id="1.10.10.60">
    <property type="entry name" value="Homeodomain-like"/>
    <property type="match status" value="1"/>
</dbReference>
<dbReference type="RefSeq" id="WP_248940687.1">
    <property type="nucleotide sequence ID" value="NZ_JAKIKS010000046.1"/>
</dbReference>
<dbReference type="Pfam" id="PF13936">
    <property type="entry name" value="HTH_38"/>
    <property type="match status" value="1"/>
</dbReference>
<name>A0ABT0LCD6_9GAMM</name>
<proteinExistence type="predicted"/>
<sequence length="57" mass="6688">MKNQYKQLTLKERYQIETLNKRNLSGRSIAKHLKRSNKAISNELQRCVHGHYCGETA</sequence>
<dbReference type="Proteomes" id="UP001203423">
    <property type="component" value="Unassembled WGS sequence"/>
</dbReference>
<evidence type="ECO:0000259" key="1">
    <source>
        <dbReference type="Pfam" id="PF13936"/>
    </source>
</evidence>
<dbReference type="InterPro" id="IPR025246">
    <property type="entry name" value="IS30-like_HTH"/>
</dbReference>
<evidence type="ECO:0000313" key="2">
    <source>
        <dbReference type="EMBL" id="MCL1125339.1"/>
    </source>
</evidence>
<organism evidence="2 3">
    <name type="scientific">Shewanella surugensis</name>
    <dbReference type="NCBI Taxonomy" id="212020"/>
    <lineage>
        <taxon>Bacteria</taxon>
        <taxon>Pseudomonadati</taxon>
        <taxon>Pseudomonadota</taxon>
        <taxon>Gammaproteobacteria</taxon>
        <taxon>Alteromonadales</taxon>
        <taxon>Shewanellaceae</taxon>
        <taxon>Shewanella</taxon>
    </lineage>
</organism>
<dbReference type="EMBL" id="JAKIKS010000046">
    <property type="protein sequence ID" value="MCL1125339.1"/>
    <property type="molecule type" value="Genomic_DNA"/>
</dbReference>
<reference evidence="2 3" key="1">
    <citation type="submission" date="2022-01" db="EMBL/GenBank/DDBJ databases">
        <title>Whole genome-based taxonomy of the Shewanellaceae.</title>
        <authorList>
            <person name="Martin-Rodriguez A.J."/>
        </authorList>
    </citation>
    <scope>NUCLEOTIDE SEQUENCE [LARGE SCALE GENOMIC DNA]</scope>
    <source>
        <strain evidence="2 3">DSM 17177</strain>
    </source>
</reference>
<accession>A0ABT0LCD6</accession>
<evidence type="ECO:0000313" key="3">
    <source>
        <dbReference type="Proteomes" id="UP001203423"/>
    </source>
</evidence>